<feature type="compositionally biased region" description="Basic and acidic residues" evidence="9">
    <location>
        <begin position="386"/>
        <end position="416"/>
    </location>
</feature>
<keyword evidence="2" id="KW-0479">Metal-binding</keyword>
<keyword evidence="6" id="KW-0238">DNA-binding</keyword>
<dbReference type="FunFam" id="3.30.160.60:FF:000671">
    <property type="entry name" value="Zinc finger protein 26"/>
    <property type="match status" value="1"/>
</dbReference>
<gene>
    <name evidence="13" type="primary">LOC120032258</name>
</gene>
<dbReference type="FunFam" id="3.30.160.60:FF:000557">
    <property type="entry name" value="zinc finger and SCAN domain-containing protein 29"/>
    <property type="match status" value="1"/>
</dbReference>
<proteinExistence type="predicted"/>
<protein>
    <submittedName>
        <fullName evidence="13">Zinc finger protein 79-like</fullName>
    </submittedName>
</protein>
<dbReference type="Pfam" id="PF00096">
    <property type="entry name" value="zf-C2H2"/>
    <property type="match status" value="6"/>
</dbReference>
<dbReference type="GeneID" id="120032258"/>
<dbReference type="PROSITE" id="PS51029">
    <property type="entry name" value="MADF"/>
    <property type="match status" value="1"/>
</dbReference>
<keyword evidence="4 8" id="KW-0863">Zinc-finger</keyword>
<dbReference type="KEGG" id="snh:120032258"/>
<organism evidence="12 13">
    <name type="scientific">Salvelinus namaycush</name>
    <name type="common">Lake trout</name>
    <name type="synonym">Salmo namaycush</name>
    <dbReference type="NCBI Taxonomy" id="8040"/>
    <lineage>
        <taxon>Eukaryota</taxon>
        <taxon>Metazoa</taxon>
        <taxon>Chordata</taxon>
        <taxon>Craniata</taxon>
        <taxon>Vertebrata</taxon>
        <taxon>Euteleostomi</taxon>
        <taxon>Actinopterygii</taxon>
        <taxon>Neopterygii</taxon>
        <taxon>Teleostei</taxon>
        <taxon>Protacanthopterygii</taxon>
        <taxon>Salmoniformes</taxon>
        <taxon>Salmonidae</taxon>
        <taxon>Salmoninae</taxon>
        <taxon>Salvelinus</taxon>
    </lineage>
</organism>
<dbReference type="PROSITE" id="PS00028">
    <property type="entry name" value="ZINC_FINGER_C2H2_1"/>
    <property type="match status" value="8"/>
</dbReference>
<dbReference type="Pfam" id="PF10545">
    <property type="entry name" value="MADF_DNA_bdg"/>
    <property type="match status" value="1"/>
</dbReference>
<dbReference type="FunFam" id="3.30.160.60:FF:000295">
    <property type="entry name" value="zinc finger protein 19"/>
    <property type="match status" value="1"/>
</dbReference>
<dbReference type="Gene3D" id="3.30.160.60">
    <property type="entry name" value="Classic Zinc Finger"/>
    <property type="match status" value="8"/>
</dbReference>
<feature type="domain" description="C2H2-type" evidence="10">
    <location>
        <begin position="550"/>
        <end position="577"/>
    </location>
</feature>
<dbReference type="SUPFAM" id="SSF57667">
    <property type="entry name" value="beta-beta-alpha zinc fingers"/>
    <property type="match status" value="4"/>
</dbReference>
<keyword evidence="7" id="KW-0539">Nucleus</keyword>
<dbReference type="CDD" id="cd11657">
    <property type="entry name" value="TIN2_N"/>
    <property type="match status" value="1"/>
</dbReference>
<dbReference type="PANTHER" id="PTHR15512">
    <property type="entry name" value="TERF1-INTERACTING NUCLEAR FACTOR 2"/>
    <property type="match status" value="1"/>
</dbReference>
<dbReference type="PROSITE" id="PS50157">
    <property type="entry name" value="ZINC_FINGER_C2H2_2"/>
    <property type="match status" value="9"/>
</dbReference>
<evidence type="ECO:0000256" key="6">
    <source>
        <dbReference type="ARBA" id="ARBA00023125"/>
    </source>
</evidence>
<dbReference type="SMART" id="SM00355">
    <property type="entry name" value="ZnF_C2H2"/>
    <property type="match status" value="9"/>
</dbReference>
<evidence type="ECO:0000256" key="4">
    <source>
        <dbReference type="ARBA" id="ARBA00022771"/>
    </source>
</evidence>
<dbReference type="InterPro" id="IPR036236">
    <property type="entry name" value="Znf_C2H2_sf"/>
</dbReference>
<feature type="domain" description="C2H2-type" evidence="10">
    <location>
        <begin position="580"/>
        <end position="607"/>
    </location>
</feature>
<dbReference type="InterPro" id="IPR013087">
    <property type="entry name" value="Znf_C2H2_type"/>
</dbReference>
<dbReference type="FunFam" id="3.30.160.60:FF:000100">
    <property type="entry name" value="Zinc finger 45-like"/>
    <property type="match status" value="1"/>
</dbReference>
<accession>A0A8U0U077</accession>
<dbReference type="GO" id="GO:1904356">
    <property type="term" value="P:regulation of telomere maintenance via telomere lengthening"/>
    <property type="evidence" value="ECO:0007669"/>
    <property type="project" value="TreeGrafter"/>
</dbReference>
<feature type="domain" description="C2H2-type" evidence="10">
    <location>
        <begin position="720"/>
        <end position="744"/>
    </location>
</feature>
<dbReference type="AlphaFoldDB" id="A0A8U0U077"/>
<feature type="domain" description="C2H2-type" evidence="10">
    <location>
        <begin position="608"/>
        <end position="635"/>
    </location>
</feature>
<reference evidence="13" key="1">
    <citation type="submission" date="2025-08" db="UniProtKB">
        <authorList>
            <consortium name="RefSeq"/>
        </authorList>
    </citation>
    <scope>IDENTIFICATION</scope>
    <source>
        <tissue evidence="13">White muscle</tissue>
    </source>
</reference>
<evidence type="ECO:0000259" key="11">
    <source>
        <dbReference type="PROSITE" id="PS51029"/>
    </source>
</evidence>
<dbReference type="SMART" id="SM00595">
    <property type="entry name" value="MADF"/>
    <property type="match status" value="1"/>
</dbReference>
<dbReference type="FunFam" id="3.30.160.60:FF:000478">
    <property type="entry name" value="Zinc finger protein 133"/>
    <property type="match status" value="1"/>
</dbReference>
<dbReference type="GO" id="GO:0042162">
    <property type="term" value="F:telomeric DNA binding"/>
    <property type="evidence" value="ECO:0007669"/>
    <property type="project" value="TreeGrafter"/>
</dbReference>
<evidence type="ECO:0000256" key="2">
    <source>
        <dbReference type="ARBA" id="ARBA00022723"/>
    </source>
</evidence>
<name>A0A8U0U077_SALNM</name>
<sequence>MAESFEERLVKAVKEHTHLYDTSMRLHFDKEALEHSWREIATYLNSDPDTCRKKWRLARDRHVRALKKSKDMPEGVPRPGSLSWLTIFIKHRQTNPNFPEISADRVESPNDNLDQTPLFSDQAGPLFPLSSFRLLVPPLRLMSAFMWQVAQERNVMHYGKLEEFVTLVTEMVPELLSSRQRTQLILGLRARMVLELFRNENPPDPQTIQLHLDRIKTSSVHAVHEDSQSRNELEASESNFVELVKTLLEDPSEKKHFFQVVFPIRYGPRYDTALQILVWEFLSRLEELLPVPDLTETASCLSLAPSDLEEFWHSVSDPEHLKTLLQHHRHLGHLSKNEFSNQVADNILSTLSIPQIHGLKSSLDGHEGMKGSTEGWKINSEEEEGGELHFEKTLEDDGSERNEDTERGLKDEDDAKWTSPLSEPEDSDEPASDMSSQVFSCPQCPFSHREMVDLHQHIRKEHLTEEDSRSLDSGGAENSLPSSQTAKSSSAKSSSAKSSSAKSSSAKSSSAKTTSAKRINKNTCKQCGKGFRCTTDLKRHQSVHTSVQPFRCNQCEKRFKSERYLQLHKKSHDVEPMHRPICQHCGKSYTSAAVLKIHIRTHTGERPYSCSVCGKKFNQKHTLVRHLRMHKGERPYLCSVCGKAFFVSGELLVHMRFHTGERPYRCKPCGKAFSTSCALTSHKRWHSNERPFTCSLCSKGFAETGGLKRHMFIHTEEKPHYCHTCGKGFSQLSNMRIHLKTHKT</sequence>
<evidence type="ECO:0000256" key="1">
    <source>
        <dbReference type="ARBA" id="ARBA00004123"/>
    </source>
</evidence>
<dbReference type="FunFam" id="3.30.160.60:FF:000110">
    <property type="entry name" value="Zinc finger protein-like"/>
    <property type="match status" value="1"/>
</dbReference>
<feature type="domain" description="MADF" evidence="11">
    <location>
        <begin position="8"/>
        <end position="94"/>
    </location>
</feature>
<keyword evidence="5" id="KW-0862">Zinc</keyword>
<feature type="domain" description="C2H2-type" evidence="10">
    <location>
        <begin position="664"/>
        <end position="691"/>
    </location>
</feature>
<evidence type="ECO:0000256" key="9">
    <source>
        <dbReference type="SAM" id="MobiDB-lite"/>
    </source>
</evidence>
<feature type="region of interest" description="Disordered" evidence="9">
    <location>
        <begin position="381"/>
        <end position="439"/>
    </location>
</feature>
<evidence type="ECO:0000259" key="10">
    <source>
        <dbReference type="PROSITE" id="PS50157"/>
    </source>
</evidence>
<feature type="domain" description="C2H2-type" evidence="10">
    <location>
        <begin position="692"/>
        <end position="719"/>
    </location>
</feature>
<feature type="region of interest" description="Disordered" evidence="9">
    <location>
        <begin position="463"/>
        <end position="515"/>
    </location>
</feature>
<dbReference type="Pfam" id="PF14973">
    <property type="entry name" value="TINF2_N"/>
    <property type="match status" value="1"/>
</dbReference>
<evidence type="ECO:0000256" key="7">
    <source>
        <dbReference type="ARBA" id="ARBA00023242"/>
    </source>
</evidence>
<evidence type="ECO:0000313" key="13">
    <source>
        <dbReference type="RefSeq" id="XP_038834194.1"/>
    </source>
</evidence>
<keyword evidence="3" id="KW-0677">Repeat</keyword>
<dbReference type="GO" id="GO:0008270">
    <property type="term" value="F:zinc ion binding"/>
    <property type="evidence" value="ECO:0007669"/>
    <property type="project" value="UniProtKB-KW"/>
</dbReference>
<dbReference type="InterPro" id="IPR029400">
    <property type="entry name" value="TINF2_N"/>
</dbReference>
<dbReference type="RefSeq" id="XP_038834194.1">
    <property type="nucleotide sequence ID" value="XM_038978266.1"/>
</dbReference>
<dbReference type="GO" id="GO:0016233">
    <property type="term" value="P:telomere capping"/>
    <property type="evidence" value="ECO:0007669"/>
    <property type="project" value="InterPro"/>
</dbReference>
<comment type="subcellular location">
    <subcellularLocation>
        <location evidence="1">Nucleus</location>
    </subcellularLocation>
</comment>
<dbReference type="PANTHER" id="PTHR15512:SF2">
    <property type="match status" value="1"/>
</dbReference>
<feature type="domain" description="C2H2-type" evidence="10">
    <location>
        <begin position="439"/>
        <end position="467"/>
    </location>
</feature>
<dbReference type="InterPro" id="IPR039098">
    <property type="entry name" value="TINF2"/>
</dbReference>
<dbReference type="GO" id="GO:0070187">
    <property type="term" value="C:shelterin complex"/>
    <property type="evidence" value="ECO:0007669"/>
    <property type="project" value="InterPro"/>
</dbReference>
<dbReference type="FunFam" id="3.30.160.60:FF:001450">
    <property type="entry name" value="zinc finger protein 774"/>
    <property type="match status" value="1"/>
</dbReference>
<feature type="domain" description="C2H2-type" evidence="10">
    <location>
        <begin position="636"/>
        <end position="663"/>
    </location>
</feature>
<keyword evidence="12" id="KW-1185">Reference proteome</keyword>
<evidence type="ECO:0000256" key="8">
    <source>
        <dbReference type="PROSITE-ProRule" id="PRU00042"/>
    </source>
</evidence>
<dbReference type="InterPro" id="IPR006578">
    <property type="entry name" value="MADF-dom"/>
</dbReference>
<evidence type="ECO:0000313" key="12">
    <source>
        <dbReference type="Proteomes" id="UP000808372"/>
    </source>
</evidence>
<feature type="domain" description="C2H2-type" evidence="10">
    <location>
        <begin position="522"/>
        <end position="549"/>
    </location>
</feature>
<evidence type="ECO:0000256" key="5">
    <source>
        <dbReference type="ARBA" id="ARBA00022833"/>
    </source>
</evidence>
<evidence type="ECO:0000256" key="3">
    <source>
        <dbReference type="ARBA" id="ARBA00022737"/>
    </source>
</evidence>
<feature type="compositionally biased region" description="Low complexity" evidence="9">
    <location>
        <begin position="482"/>
        <end position="515"/>
    </location>
</feature>
<dbReference type="Proteomes" id="UP000808372">
    <property type="component" value="Chromosome 38"/>
</dbReference>